<evidence type="ECO:0000256" key="1">
    <source>
        <dbReference type="ARBA" id="ARBA00009995"/>
    </source>
</evidence>
<evidence type="ECO:0000256" key="2">
    <source>
        <dbReference type="ARBA" id="ARBA00022679"/>
    </source>
</evidence>
<dbReference type="PANTHER" id="PTHR11926:SF1530">
    <property type="entry name" value="EF-HAND DOMAIN-CONTAINING PROTEIN"/>
    <property type="match status" value="1"/>
</dbReference>
<sequence length="645" mass="72105">MSNNPVVLVVPYPAQGHVNPLMILSQKLVENGCRVVFVNTEFDHKRVVSSFGEKQQHSTNQAMKLVSIPDGLGADDDRNDLSKLSDGLQNSMPKALEKLIEDMNLKGDNRISFIIADLCMAWALDVGRKFGIKGAIVWPASAAIFALLWSLPSLIHGGTIDSDGERLTTKETIQISPSMVEMNTRDLFWLNMGDKINAQGHVNPMMTFSQKLVENGCKVIFVNTDFNHRRVVNSMEQKDGSSPDEESLLKLVSIPDGLGPDDDRNDQAKLCEAIPKTMPEALEKLIEDIHSKGENKINFIVADVCMAWALDVGRKIGIKGAVLCPASAAIFTLLHSVPMLIHDGIVDSDLGLTSTTEKRIRISPSMPEMDTEDFFWLNMGEPTTGKKVLKYLLHCAENFHLTEWWLCNTTPELEPGTLSYLPKILPIGPLLRSNDNDNKKSATTKSMGQFWEEDQSCMSWLDEQAHGSVLYVAFGSFTLFDQNQFNELALGLDLTNRPFLWVIREDNRMAYPHEFKGQKGKIVSWAPQQKVLSHPAIACFVTHCGWNSTMEGLSNGVPFLCWPYFGDQLSNRTHICDELMVGLGIDKDQNGVVSREELKTKVEQLFNDDNIKPRSVELKEKVLNNIAKGGTSYENLNMFVKMIKE</sequence>
<dbReference type="SUPFAM" id="SSF53756">
    <property type="entry name" value="UDP-Glycosyltransferase/glycogen phosphorylase"/>
    <property type="match status" value="2"/>
</dbReference>
<dbReference type="PROSITE" id="PS00018">
    <property type="entry name" value="EF_HAND_1"/>
    <property type="match status" value="1"/>
</dbReference>
<dbReference type="Pfam" id="PF00201">
    <property type="entry name" value="UDPGT"/>
    <property type="match status" value="1"/>
</dbReference>
<comment type="similarity">
    <text evidence="1">Belongs to the UDP-glycosyltransferase family.</text>
</comment>
<evidence type="ECO:0000259" key="3">
    <source>
        <dbReference type="PROSITE" id="PS50222"/>
    </source>
</evidence>
<dbReference type="FunFam" id="3.40.50.2000:FF:000133">
    <property type="entry name" value="UDP-glycosyltransferase 83A1"/>
    <property type="match status" value="1"/>
</dbReference>
<dbReference type="GO" id="GO:0080043">
    <property type="term" value="F:quercetin 3-O-glucosyltransferase activity"/>
    <property type="evidence" value="ECO:0007669"/>
    <property type="project" value="TreeGrafter"/>
</dbReference>
<reference evidence="4" key="1">
    <citation type="journal article" date="2014" name="Nat. Commun.">
        <title>Genome sequence of mungbean and insights into evolution within Vigna species.</title>
        <authorList>
            <person name="Kang Y.J."/>
            <person name="Kim S.K."/>
            <person name="Kim M.Y."/>
            <person name="Lestari P."/>
            <person name="Kim K.H."/>
            <person name="Ha B.K."/>
            <person name="Jun T.H."/>
            <person name="Hwang W.J."/>
            <person name="Lee T."/>
            <person name="Lee J."/>
            <person name="Shim S."/>
            <person name="Yoon M.Y."/>
            <person name="Jang Y.E."/>
            <person name="Han K.S."/>
            <person name="Taeprayoon P."/>
            <person name="Yoon N."/>
            <person name="Somta P."/>
            <person name="Tanya P."/>
            <person name="Kim K.S."/>
            <person name="Gwag J.G."/>
            <person name="Moon J.K."/>
            <person name="Lee Y.H."/>
            <person name="Park B.S."/>
            <person name="Bombarely A."/>
            <person name="Doyle J.J."/>
            <person name="Jackson S.A."/>
            <person name="Schafleitner R."/>
            <person name="Srinives P."/>
            <person name="Varshney R.K."/>
            <person name="Lee S.H."/>
        </authorList>
    </citation>
    <scope>NUCLEOTIDE SEQUENCE [LARGE SCALE GENOMIC DNA]</scope>
    <source>
        <strain evidence="4">cv. VC1973A</strain>
    </source>
</reference>
<dbReference type="InterPro" id="IPR002048">
    <property type="entry name" value="EF_hand_dom"/>
</dbReference>
<dbReference type="CDD" id="cd03784">
    <property type="entry name" value="GT1_Gtf-like"/>
    <property type="match status" value="1"/>
</dbReference>
<keyword evidence="4" id="KW-1185">Reference proteome</keyword>
<evidence type="ECO:0000313" key="4">
    <source>
        <dbReference type="Proteomes" id="UP000087766"/>
    </source>
</evidence>
<dbReference type="InterPro" id="IPR002213">
    <property type="entry name" value="UDP_glucos_trans"/>
</dbReference>
<gene>
    <name evidence="5" type="primary">LOC106768638</name>
</gene>
<accession>A0A1S3UTH5</accession>
<protein>
    <submittedName>
        <fullName evidence="5">UDP-glycosyltransferase 83A1</fullName>
    </submittedName>
</protein>
<proteinExistence type="inferred from homology"/>
<dbReference type="Proteomes" id="UP000087766">
    <property type="component" value="Chromosome 1"/>
</dbReference>
<dbReference type="PANTHER" id="PTHR11926">
    <property type="entry name" value="GLUCOSYL/GLUCURONOSYL TRANSFERASES"/>
    <property type="match status" value="1"/>
</dbReference>
<dbReference type="KEGG" id="vra:106768638"/>
<dbReference type="AlphaFoldDB" id="A0A1S3UTH5"/>
<dbReference type="GeneID" id="106768638"/>
<dbReference type="Gene3D" id="3.40.50.2000">
    <property type="entry name" value="Glycogen Phosphorylase B"/>
    <property type="match status" value="3"/>
</dbReference>
<dbReference type="RefSeq" id="XP_014509376.2">
    <property type="nucleotide sequence ID" value="XM_014653890.2"/>
</dbReference>
<reference evidence="5" key="2">
    <citation type="submission" date="2025-08" db="UniProtKB">
        <authorList>
            <consortium name="RefSeq"/>
        </authorList>
    </citation>
    <scope>IDENTIFICATION</scope>
    <source>
        <tissue evidence="5">Leaf</tissue>
    </source>
</reference>
<organism evidence="4 5">
    <name type="scientific">Vigna radiata var. radiata</name>
    <name type="common">Mung bean</name>
    <name type="synonym">Phaseolus aureus</name>
    <dbReference type="NCBI Taxonomy" id="3916"/>
    <lineage>
        <taxon>Eukaryota</taxon>
        <taxon>Viridiplantae</taxon>
        <taxon>Streptophyta</taxon>
        <taxon>Embryophyta</taxon>
        <taxon>Tracheophyta</taxon>
        <taxon>Spermatophyta</taxon>
        <taxon>Magnoliopsida</taxon>
        <taxon>eudicotyledons</taxon>
        <taxon>Gunneridae</taxon>
        <taxon>Pentapetalae</taxon>
        <taxon>rosids</taxon>
        <taxon>fabids</taxon>
        <taxon>Fabales</taxon>
        <taxon>Fabaceae</taxon>
        <taxon>Papilionoideae</taxon>
        <taxon>50 kb inversion clade</taxon>
        <taxon>NPAAA clade</taxon>
        <taxon>indigoferoid/millettioid clade</taxon>
        <taxon>Phaseoleae</taxon>
        <taxon>Vigna</taxon>
    </lineage>
</organism>
<dbReference type="OrthoDB" id="5835829at2759"/>
<name>A0A1S3UTH5_VIGRR</name>
<dbReference type="GO" id="GO:0080044">
    <property type="term" value="F:quercetin 7-O-glucosyltransferase activity"/>
    <property type="evidence" value="ECO:0007669"/>
    <property type="project" value="TreeGrafter"/>
</dbReference>
<evidence type="ECO:0000313" key="5">
    <source>
        <dbReference type="RefSeq" id="XP_014509376.2"/>
    </source>
</evidence>
<dbReference type="FunFam" id="3.40.50.2000:FF:000061">
    <property type="entry name" value="UDP-glycosyltransferase 83A1"/>
    <property type="match status" value="1"/>
</dbReference>
<dbReference type="GO" id="GO:0005509">
    <property type="term" value="F:calcium ion binding"/>
    <property type="evidence" value="ECO:0007669"/>
    <property type="project" value="InterPro"/>
</dbReference>
<keyword evidence="2" id="KW-0808">Transferase</keyword>
<dbReference type="PROSITE" id="PS50222">
    <property type="entry name" value="EF_HAND_2"/>
    <property type="match status" value="1"/>
</dbReference>
<dbReference type="InterPro" id="IPR018247">
    <property type="entry name" value="EF_Hand_1_Ca_BS"/>
</dbReference>
<feature type="domain" description="EF-hand" evidence="3">
    <location>
        <begin position="585"/>
        <end position="608"/>
    </location>
</feature>